<dbReference type="KEGG" id="pis:Pisl_0929"/>
<dbReference type="PANTHER" id="PTHR21381:SF3">
    <property type="entry name" value="SGC REGION PROTEIN SGCQ-RELATED"/>
    <property type="match status" value="1"/>
</dbReference>
<dbReference type="HOGENOM" id="CLU_075239_1_0_2"/>
<name>A1RT23_PYRIL</name>
<evidence type="ECO:0000256" key="1">
    <source>
        <dbReference type="ARBA" id="ARBA00006007"/>
    </source>
</evidence>
<proteinExistence type="inferred from homology"/>
<dbReference type="InterPro" id="IPR005137">
    <property type="entry name" value="BtpA"/>
</dbReference>
<evidence type="ECO:0000313" key="3">
    <source>
        <dbReference type="Proteomes" id="UP000002595"/>
    </source>
</evidence>
<dbReference type="OrthoDB" id="38543at2157"/>
<dbReference type="EMBL" id="CP000504">
    <property type="protein sequence ID" value="ABL88105.1"/>
    <property type="molecule type" value="Genomic_DNA"/>
</dbReference>
<dbReference type="eggNOG" id="arCOG01982">
    <property type="taxonomic scope" value="Archaea"/>
</dbReference>
<reference evidence="2" key="1">
    <citation type="submission" date="2006-12" db="EMBL/GenBank/DDBJ databases">
        <title>Complete sequence of Pyrobaculum islandicum DSM 4184.</title>
        <authorList>
            <person name="Copeland A."/>
            <person name="Lucas S."/>
            <person name="Lapidus A."/>
            <person name="Barry K."/>
            <person name="Detter J.C."/>
            <person name="Glavina del Rio T."/>
            <person name="Dalin E."/>
            <person name="Tice H."/>
            <person name="Pitluck S."/>
            <person name="Meincke L."/>
            <person name="Brettin T."/>
            <person name="Bruce D."/>
            <person name="Han C."/>
            <person name="Tapia R."/>
            <person name="Gilna P."/>
            <person name="Schmutz J."/>
            <person name="Larimer F."/>
            <person name="Land M."/>
            <person name="Hauser L."/>
            <person name="Kyrpides N."/>
            <person name="Mikhailova N."/>
            <person name="Cozen A.E."/>
            <person name="Fitz-Gibbon S.T."/>
            <person name="House C.H."/>
            <person name="Saltikov C."/>
            <person name="Lowe T."/>
            <person name="Richardson P."/>
        </authorList>
    </citation>
    <scope>NUCLEOTIDE SEQUENCE [LARGE SCALE GENOMIC DNA]</scope>
    <source>
        <strain evidence="2">DSM 4184</strain>
    </source>
</reference>
<keyword evidence="3" id="KW-1185">Reference proteome</keyword>
<organism evidence="2 3">
    <name type="scientific">Pyrobaculum islandicum (strain DSM 4184 / JCM 9189 / GEO3)</name>
    <dbReference type="NCBI Taxonomy" id="384616"/>
    <lineage>
        <taxon>Archaea</taxon>
        <taxon>Thermoproteota</taxon>
        <taxon>Thermoprotei</taxon>
        <taxon>Thermoproteales</taxon>
        <taxon>Thermoproteaceae</taxon>
        <taxon>Pyrobaculum</taxon>
    </lineage>
</organism>
<accession>A1RT23</accession>
<dbReference type="Proteomes" id="UP000002595">
    <property type="component" value="Chromosome"/>
</dbReference>
<evidence type="ECO:0000313" key="2">
    <source>
        <dbReference type="EMBL" id="ABL88105.1"/>
    </source>
</evidence>
<gene>
    <name evidence="2" type="ordered locus">Pisl_0929</name>
</gene>
<comment type="similarity">
    <text evidence="1">Belongs to the BtpA family.</text>
</comment>
<protein>
    <submittedName>
        <fullName evidence="2">Photosystem I assembly BtpA</fullName>
    </submittedName>
</protein>
<sequence>MLIGVLHLLPVDDPNYLDHAVRNARRLEEAGVDAILVENFYDAPFKPKADFKTAIAVTVAIRDVIHTVSVPVGVNLLRNACRKAAVIARYTGARFIRCNAYTDIVLSESGILLPEAPYVKGVKTLADVHVKHGVSLYPPTLAEAVEVASTRAKPDAIVITGRKTGEPPDPVELATARAYTDLPVLAGSGICFNTLALLKIVDGAIVGTCLKEGKEVDLEKAKKFVQNARAVLKPKRPLLLG</sequence>
<dbReference type="STRING" id="384616.Pisl_0929"/>
<dbReference type="NCBIfam" id="TIGR00259">
    <property type="entry name" value="thylakoid_BtpA"/>
    <property type="match status" value="1"/>
</dbReference>
<dbReference type="PIRSF" id="PIRSF005956">
    <property type="entry name" value="BtpA"/>
    <property type="match status" value="1"/>
</dbReference>
<dbReference type="AlphaFoldDB" id="A1RT23"/>
<dbReference type="PANTHER" id="PTHR21381">
    <property type="entry name" value="ZGC:162297"/>
    <property type="match status" value="1"/>
</dbReference>
<dbReference type="SUPFAM" id="SSF51366">
    <property type="entry name" value="Ribulose-phoshate binding barrel"/>
    <property type="match status" value="1"/>
</dbReference>
<dbReference type="GeneID" id="4617088"/>
<dbReference type="InterPro" id="IPR011060">
    <property type="entry name" value="RibuloseP-bd_barrel"/>
</dbReference>
<dbReference type="Pfam" id="PF03437">
    <property type="entry name" value="BtpA"/>
    <property type="match status" value="1"/>
</dbReference>
<dbReference type="CDD" id="cd04722">
    <property type="entry name" value="TIM_phosphate_binding"/>
    <property type="match status" value="1"/>
</dbReference>
<dbReference type="RefSeq" id="WP_011762680.1">
    <property type="nucleotide sequence ID" value="NC_008701.1"/>
</dbReference>